<evidence type="ECO:0000256" key="5">
    <source>
        <dbReference type="SAM" id="MobiDB-lite"/>
    </source>
</evidence>
<dbReference type="Pfam" id="PF09685">
    <property type="entry name" value="MamF_MmsF"/>
    <property type="match status" value="1"/>
</dbReference>
<name>A0A7W7ZUD0_9BACT</name>
<dbReference type="EMBL" id="JACHIO010000016">
    <property type="protein sequence ID" value="MBB5065456.1"/>
    <property type="molecule type" value="Genomic_DNA"/>
</dbReference>
<sequence length="145" mass="15578">MDETPNGQPQDPGTDPSWGAPNPNYPPPSAQYSPVQPVAEGLSDNMAGALAYVTIIPAIFFLVVAPYNQKPFIKFNAFQCLGLALVWFCIGFIFVIPVFGWVIGGIGNLAVIVCWLLCIIKASQGSVFKLPVIGDFAAQQSGYRV</sequence>
<reference evidence="7 8" key="1">
    <citation type="submission" date="2020-08" db="EMBL/GenBank/DDBJ databases">
        <title>Genomic Encyclopedia of Type Strains, Phase IV (KMG-V): Genome sequencing to study the core and pangenomes of soil and plant-associated prokaryotes.</title>
        <authorList>
            <person name="Whitman W."/>
        </authorList>
    </citation>
    <scope>NUCLEOTIDE SEQUENCE [LARGE SCALE GENOMIC DNA]</scope>
    <source>
        <strain evidence="7 8">X5P3</strain>
    </source>
</reference>
<evidence type="ECO:0000256" key="6">
    <source>
        <dbReference type="SAM" id="Phobius"/>
    </source>
</evidence>
<accession>A0A7W7ZUD0</accession>
<comment type="subcellular location">
    <subcellularLocation>
        <location evidence="1">Membrane</location>
        <topology evidence="1">Multi-pass membrane protein</topology>
    </subcellularLocation>
</comment>
<evidence type="ECO:0000256" key="1">
    <source>
        <dbReference type="ARBA" id="ARBA00004141"/>
    </source>
</evidence>
<proteinExistence type="predicted"/>
<evidence type="ECO:0000256" key="3">
    <source>
        <dbReference type="ARBA" id="ARBA00022989"/>
    </source>
</evidence>
<feature type="transmembrane region" description="Helical" evidence="6">
    <location>
        <begin position="102"/>
        <end position="120"/>
    </location>
</feature>
<gene>
    <name evidence="7" type="ORF">HDF15_003824</name>
</gene>
<dbReference type="PANTHER" id="PTHR36460">
    <property type="entry name" value="UPF0132 DOMAIN PROTEIN (AFU_ORTHOLOGUE AFUA_3G10255)"/>
    <property type="match status" value="1"/>
</dbReference>
<dbReference type="PANTHER" id="PTHR36460:SF1">
    <property type="entry name" value="UPF0132 DOMAIN PROTEIN (AFU_ORTHOLOGUE AFUA_3G10255)"/>
    <property type="match status" value="1"/>
</dbReference>
<comment type="caution">
    <text evidence="7">The sequence shown here is derived from an EMBL/GenBank/DDBJ whole genome shotgun (WGS) entry which is preliminary data.</text>
</comment>
<keyword evidence="2 6" id="KW-0812">Transmembrane</keyword>
<organism evidence="7 8">
    <name type="scientific">Granulicella mallensis</name>
    <dbReference type="NCBI Taxonomy" id="940614"/>
    <lineage>
        <taxon>Bacteria</taxon>
        <taxon>Pseudomonadati</taxon>
        <taxon>Acidobacteriota</taxon>
        <taxon>Terriglobia</taxon>
        <taxon>Terriglobales</taxon>
        <taxon>Acidobacteriaceae</taxon>
        <taxon>Granulicella</taxon>
    </lineage>
</organism>
<keyword evidence="4 6" id="KW-0472">Membrane</keyword>
<feature type="transmembrane region" description="Helical" evidence="6">
    <location>
        <begin position="77"/>
        <end position="96"/>
    </location>
</feature>
<dbReference type="RefSeq" id="WP_184258149.1">
    <property type="nucleotide sequence ID" value="NZ_JACHIO010000016.1"/>
</dbReference>
<keyword evidence="3 6" id="KW-1133">Transmembrane helix</keyword>
<evidence type="ECO:0000256" key="2">
    <source>
        <dbReference type="ARBA" id="ARBA00022692"/>
    </source>
</evidence>
<protein>
    <submittedName>
        <fullName evidence="7">Putative membrane protein</fullName>
    </submittedName>
</protein>
<feature type="transmembrane region" description="Helical" evidence="6">
    <location>
        <begin position="46"/>
        <end position="65"/>
    </location>
</feature>
<feature type="region of interest" description="Disordered" evidence="5">
    <location>
        <begin position="1"/>
        <end position="26"/>
    </location>
</feature>
<evidence type="ECO:0000313" key="7">
    <source>
        <dbReference type="EMBL" id="MBB5065456.1"/>
    </source>
</evidence>
<evidence type="ECO:0000313" key="8">
    <source>
        <dbReference type="Proteomes" id="UP000584867"/>
    </source>
</evidence>
<dbReference type="AlphaFoldDB" id="A0A7W7ZUD0"/>
<dbReference type="InterPro" id="IPR019109">
    <property type="entry name" value="MamF_MmsF"/>
</dbReference>
<evidence type="ECO:0000256" key="4">
    <source>
        <dbReference type="ARBA" id="ARBA00023136"/>
    </source>
</evidence>
<dbReference type="GO" id="GO:0016020">
    <property type="term" value="C:membrane"/>
    <property type="evidence" value="ECO:0007669"/>
    <property type="project" value="UniProtKB-SubCell"/>
</dbReference>
<feature type="compositionally biased region" description="Polar residues" evidence="5">
    <location>
        <begin position="1"/>
        <end position="11"/>
    </location>
</feature>
<dbReference type="Proteomes" id="UP000584867">
    <property type="component" value="Unassembled WGS sequence"/>
</dbReference>